<dbReference type="Gene3D" id="3.40.50.1010">
    <property type="entry name" value="5'-nuclease"/>
    <property type="match status" value="1"/>
</dbReference>
<evidence type="ECO:0000259" key="1">
    <source>
        <dbReference type="Pfam" id="PF02739"/>
    </source>
</evidence>
<dbReference type="KEGG" id="vg:55626707"/>
<dbReference type="GeneID" id="55626707"/>
<dbReference type="PANTHER" id="PTHR42646:SF4">
    <property type="entry name" value="5'-3' EXONUCLEASE FAMILY PROTEIN"/>
    <property type="match status" value="1"/>
</dbReference>
<organism evidence="3 4">
    <name type="scientific">Enterobacter phage vB_EclM_CIP9</name>
    <dbReference type="NCBI Taxonomy" id="2696340"/>
    <lineage>
        <taxon>Viruses</taxon>
        <taxon>Duplodnaviria</taxon>
        <taxon>Heunggongvirae</taxon>
        <taxon>Uroviricota</taxon>
        <taxon>Caudoviricetes</taxon>
        <taxon>Pantevenvirales</taxon>
        <taxon>Straboviridae</taxon>
        <taxon>Tevenvirinae</taxon>
        <taxon>Kanagawavirus</taxon>
        <taxon>Kanagawavirus cipnine</taxon>
    </lineage>
</organism>
<dbReference type="InterPro" id="IPR029060">
    <property type="entry name" value="PIN-like_dom_sf"/>
</dbReference>
<dbReference type="Pfam" id="PF02739">
    <property type="entry name" value="5_3_exonuc_N"/>
    <property type="match status" value="1"/>
</dbReference>
<feature type="domain" description="5'-3' exonuclease alpha-helical arch N-terminal" evidence="1">
    <location>
        <begin position="55"/>
        <end position="184"/>
    </location>
</feature>
<dbReference type="Gene3D" id="1.10.150.20">
    <property type="entry name" value="5' to 3' exonuclease, C-terminal subdomain"/>
    <property type="match status" value="1"/>
</dbReference>
<dbReference type="InterPro" id="IPR036279">
    <property type="entry name" value="5-3_exonuclease_C_sf"/>
</dbReference>
<evidence type="ECO:0000313" key="4">
    <source>
        <dbReference type="Proteomes" id="UP000465071"/>
    </source>
</evidence>
<dbReference type="SUPFAM" id="SSF47807">
    <property type="entry name" value="5' to 3' exonuclease, C-terminal subdomain"/>
    <property type="match status" value="1"/>
</dbReference>
<dbReference type="Proteomes" id="UP000465071">
    <property type="component" value="Segment"/>
</dbReference>
<accession>A0A6B9XXC2</accession>
<dbReference type="InterPro" id="IPR036276">
    <property type="entry name" value="T4_RNaseH_C"/>
</dbReference>
<dbReference type="EMBL" id="MN882610">
    <property type="protein sequence ID" value="QHS01611.1"/>
    <property type="molecule type" value="Genomic_DNA"/>
</dbReference>
<evidence type="ECO:0000259" key="2">
    <source>
        <dbReference type="Pfam" id="PF09293"/>
    </source>
</evidence>
<dbReference type="SUPFAM" id="SSF88723">
    <property type="entry name" value="PIN domain-like"/>
    <property type="match status" value="1"/>
</dbReference>
<dbReference type="GO" id="GO:0033567">
    <property type="term" value="P:DNA replication, Okazaki fragment processing"/>
    <property type="evidence" value="ECO:0007669"/>
    <property type="project" value="InterPro"/>
</dbReference>
<dbReference type="GO" id="GO:0003677">
    <property type="term" value="F:DNA binding"/>
    <property type="evidence" value="ECO:0007669"/>
    <property type="project" value="InterPro"/>
</dbReference>
<dbReference type="Pfam" id="PF09293">
    <property type="entry name" value="RNaseH_C"/>
    <property type="match status" value="1"/>
</dbReference>
<keyword evidence="4" id="KW-1185">Reference proteome</keyword>
<evidence type="ECO:0000313" key="3">
    <source>
        <dbReference type="EMBL" id="QHS01611.1"/>
    </source>
</evidence>
<sequence length="317" mass="36860">MALNELDFLLPEDEREKEGFAFLDFSQIIMAAAFTEFGEAAKYPRVTTAMLRHLVLNSLKKNKKDFKKQGYQNLVVCVDNSKSGYWRRDYSSYYKKNRKVDREDSPFDWEGLFNAMHIIIEELEKYMPYIVMNIDKVEADDHIAVLIKHLTSLGHPCVIVSSDGDFTQLHKYPGVKQWSPMQKKWVKTKSGDALMDCVTKVIKGDKKDNVASIKVRGNFWLTRIDGERTPSTTAKELDTFALNYYDDEAMEKLLTEEQFKRFKENQLLIDMDSIPDDIVALIMERYNNYQVPAKSKVYPYFVKSGLSKLTAHVQDFY</sequence>
<name>A0A6B9XXC2_9CAUD</name>
<gene>
    <name evidence="3" type="primary">rnh</name>
    <name evidence="3" type="ORF">CPT_CIP9_075</name>
</gene>
<dbReference type="GO" id="GO:0017108">
    <property type="term" value="F:5'-flap endonuclease activity"/>
    <property type="evidence" value="ECO:0007669"/>
    <property type="project" value="InterPro"/>
</dbReference>
<dbReference type="CDD" id="cd09860">
    <property type="entry name" value="PIN_T4-like"/>
    <property type="match status" value="1"/>
</dbReference>
<dbReference type="PANTHER" id="PTHR42646">
    <property type="entry name" value="FLAP ENDONUCLEASE XNI"/>
    <property type="match status" value="1"/>
</dbReference>
<reference evidence="4" key="1">
    <citation type="submission" date="2019-12" db="EMBL/GenBank/DDBJ databases">
        <authorList>
            <person name="Wang K."/>
            <person name="Tamayo M.G."/>
            <person name="Penner T.V."/>
            <person name="Cook B.W.M."/>
            <person name="Court D.A."/>
            <person name="Theriault S.S."/>
        </authorList>
    </citation>
    <scope>NUCLEOTIDE SEQUENCE [LARGE SCALE GENOMIC DNA]</scope>
</reference>
<dbReference type="InterPro" id="IPR038969">
    <property type="entry name" value="FEN"/>
</dbReference>
<dbReference type="InterPro" id="IPR020046">
    <property type="entry name" value="5-3_exonucl_a-hlix_arch_N"/>
</dbReference>
<feature type="domain" description="T4 RNase H C-terminal" evidence="2">
    <location>
        <begin position="191"/>
        <end position="316"/>
    </location>
</feature>
<proteinExistence type="predicted"/>
<protein>
    <submittedName>
        <fullName evidence="3">Ribonuclease</fullName>
    </submittedName>
</protein>
<dbReference type="RefSeq" id="YP_009855965.1">
    <property type="nucleotide sequence ID" value="NC_048849.1"/>
</dbReference>